<gene>
    <name evidence="3" type="ORF">GAB14E_1839</name>
</gene>
<proteinExistence type="predicted"/>
<feature type="transmembrane region" description="Helical" evidence="1">
    <location>
        <begin position="81"/>
        <end position="100"/>
    </location>
</feature>
<protein>
    <recommendedName>
        <fullName evidence="2">Putative zinc-finger domain-containing protein</fullName>
    </recommendedName>
</protein>
<keyword evidence="1" id="KW-0472">Membrane</keyword>
<dbReference type="PATRIC" id="fig|28229.3.peg.1445"/>
<dbReference type="InterPro" id="IPR041916">
    <property type="entry name" value="Anti_sigma_zinc_sf"/>
</dbReference>
<dbReference type="Pfam" id="PF13490">
    <property type="entry name" value="zf-HC2"/>
    <property type="match status" value="1"/>
</dbReference>
<organism evidence="3 4">
    <name type="scientific">Colwellia psychrerythraea</name>
    <name type="common">Vibrio psychroerythus</name>
    <dbReference type="NCBI Taxonomy" id="28229"/>
    <lineage>
        <taxon>Bacteria</taxon>
        <taxon>Pseudomonadati</taxon>
        <taxon>Pseudomonadota</taxon>
        <taxon>Gammaproteobacteria</taxon>
        <taxon>Alteromonadales</taxon>
        <taxon>Colwelliaceae</taxon>
        <taxon>Colwellia</taxon>
    </lineage>
</organism>
<keyword evidence="1" id="KW-1133">Transmembrane helix</keyword>
<reference evidence="3 4" key="1">
    <citation type="submission" date="2014-08" db="EMBL/GenBank/DDBJ databases">
        <title>Genomic and Phenotypic Diversity of Colwellia psychrerythraea strains from Disparate Marine Basins.</title>
        <authorList>
            <person name="Techtmann S.M."/>
            <person name="Stelling S.C."/>
            <person name="Utturkar S.M."/>
            <person name="Alshibli N."/>
            <person name="Harris A."/>
            <person name="Brown S.D."/>
            <person name="Hazen T.C."/>
        </authorList>
    </citation>
    <scope>NUCLEOTIDE SEQUENCE [LARGE SCALE GENOMIC DNA]</scope>
    <source>
        <strain evidence="3 4">GAB14E</strain>
    </source>
</reference>
<comment type="caution">
    <text evidence="3">The sequence shown here is derived from an EMBL/GenBank/DDBJ whole genome shotgun (WGS) entry which is preliminary data.</text>
</comment>
<dbReference type="AlphaFoldDB" id="A0A099L1A6"/>
<evidence type="ECO:0000313" key="4">
    <source>
        <dbReference type="Proteomes" id="UP000029868"/>
    </source>
</evidence>
<name>A0A099L1A6_COLPS</name>
<evidence type="ECO:0000259" key="2">
    <source>
        <dbReference type="Pfam" id="PF13490"/>
    </source>
</evidence>
<accession>A0A099L1A6</accession>
<feature type="domain" description="Putative zinc-finger" evidence="2">
    <location>
        <begin position="3"/>
        <end position="36"/>
    </location>
</feature>
<evidence type="ECO:0000313" key="3">
    <source>
        <dbReference type="EMBL" id="KGJ95927.1"/>
    </source>
</evidence>
<dbReference type="Gene3D" id="1.10.10.1320">
    <property type="entry name" value="Anti-sigma factor, zinc-finger domain"/>
    <property type="match status" value="1"/>
</dbReference>
<evidence type="ECO:0000256" key="1">
    <source>
        <dbReference type="SAM" id="Phobius"/>
    </source>
</evidence>
<dbReference type="Proteomes" id="UP000029868">
    <property type="component" value="Unassembled WGS sequence"/>
</dbReference>
<sequence>MKCEDIKIALSEFVDNELNFNKHSAIKEHIDGCEQCSREVDNLSTLKNQLARFESSLSSDFEFKLHQRINKVNHKSRFHKFLPLAASIILIVPLVHYLAFMTAVTMLDGSIHELKYIGKTTSSDDEQFHKWTQLDDSNKKLACSGSAAGSDCFVEIPYVPGV</sequence>
<dbReference type="EMBL" id="JQEC01000014">
    <property type="protein sequence ID" value="KGJ95927.1"/>
    <property type="molecule type" value="Genomic_DNA"/>
</dbReference>
<keyword evidence="1" id="KW-0812">Transmembrane</keyword>
<dbReference type="OrthoDB" id="5793589at2"/>
<dbReference type="InterPro" id="IPR027383">
    <property type="entry name" value="Znf_put"/>
</dbReference>
<dbReference type="RefSeq" id="WP_033081533.1">
    <property type="nucleotide sequence ID" value="NZ_JQEC01000014.1"/>
</dbReference>